<evidence type="ECO:0000256" key="2">
    <source>
        <dbReference type="SAM" id="SignalP"/>
    </source>
</evidence>
<dbReference type="AlphaFoldDB" id="A0A0C9RU55"/>
<accession>A0A0C9RU55</accession>
<reference evidence="4" key="1">
    <citation type="submission" date="2015-01" db="EMBL/GenBank/DDBJ databases">
        <title>Transcriptome Assembly of Fopius arisanus.</title>
        <authorList>
            <person name="Geib S."/>
        </authorList>
    </citation>
    <scope>NUCLEOTIDE SEQUENCE</scope>
</reference>
<dbReference type="SUPFAM" id="SSF49899">
    <property type="entry name" value="Concanavalin A-like lectins/glucanases"/>
    <property type="match status" value="1"/>
</dbReference>
<proteinExistence type="predicted"/>
<evidence type="ECO:0000259" key="3">
    <source>
        <dbReference type="SMART" id="SM00210"/>
    </source>
</evidence>
<gene>
    <name evidence="4" type="primary">COL9A1</name>
    <name evidence="4" type="ORF">g.25532</name>
</gene>
<keyword evidence="1" id="KW-0677">Repeat</keyword>
<dbReference type="InterPro" id="IPR013320">
    <property type="entry name" value="ConA-like_dom_sf"/>
</dbReference>
<evidence type="ECO:0000313" key="4">
    <source>
        <dbReference type="EMBL" id="JAG80903.1"/>
    </source>
</evidence>
<keyword evidence="2" id="KW-0732">Signal</keyword>
<dbReference type="SMART" id="SM00210">
    <property type="entry name" value="TSPN"/>
    <property type="match status" value="1"/>
</dbReference>
<evidence type="ECO:0000256" key="1">
    <source>
        <dbReference type="ARBA" id="ARBA00022737"/>
    </source>
</evidence>
<feature type="domain" description="Thrombospondin-like N-terminal" evidence="3">
    <location>
        <begin position="48"/>
        <end position="241"/>
    </location>
</feature>
<sequence>MMSLQSLHHLKYYVLLTINFAVFAEQSVPQEIKSEYYGVPCVGYKPGEDDLQTLFDVISRYRLDFTEKQYPGVSRVRGTTRMQTAYRIDRDANLTLSTRQVFPIGLPEEFSFTTIFRTWRTPRVAWRIFQISNSQGIPEFSIELNPNGRTLDLTVGNHDKYPQTFQFDNPNLFENKQWHKVQVSVFREKANVYVDCVLLGSTKLQNWWPIDVGGQISISRTMEYPQTVPIDLQWMIVDCDPTKPERERCDELPLIVYEQKKTTCDTVCPQGPPGANGTQGPRGFPGYPGAPGLIGLNGLKGEKVGNSEFLDDLHDKSGKPLLVPLCLFFVQVRVKLGIQGREATVEMLDHEDSQEFLELMVYGDPWECEDHLECPVRCSSMVRASGRKANPGRKVNVERMDFQGFLEHLEQKVM</sequence>
<name>A0A0C9RU55_9HYME</name>
<organism evidence="4">
    <name type="scientific">Fopius arisanus</name>
    <dbReference type="NCBI Taxonomy" id="64838"/>
    <lineage>
        <taxon>Eukaryota</taxon>
        <taxon>Metazoa</taxon>
        <taxon>Ecdysozoa</taxon>
        <taxon>Arthropoda</taxon>
        <taxon>Hexapoda</taxon>
        <taxon>Insecta</taxon>
        <taxon>Pterygota</taxon>
        <taxon>Neoptera</taxon>
        <taxon>Endopterygota</taxon>
        <taxon>Hymenoptera</taxon>
        <taxon>Apocrita</taxon>
        <taxon>Ichneumonoidea</taxon>
        <taxon>Braconidae</taxon>
        <taxon>Opiinae</taxon>
        <taxon>Fopius</taxon>
    </lineage>
</organism>
<dbReference type="Gene3D" id="2.60.120.200">
    <property type="match status" value="1"/>
</dbReference>
<protein>
    <submittedName>
        <fullName evidence="4">COL9A1 protein</fullName>
    </submittedName>
</protein>
<dbReference type="EMBL" id="GBYB01011136">
    <property type="protein sequence ID" value="JAG80903.1"/>
    <property type="molecule type" value="Transcribed_RNA"/>
</dbReference>
<feature type="signal peptide" evidence="2">
    <location>
        <begin position="1"/>
        <end position="24"/>
    </location>
</feature>
<dbReference type="InterPro" id="IPR048287">
    <property type="entry name" value="TSPN-like_N"/>
</dbReference>
<feature type="chain" id="PRO_5002202821" evidence="2">
    <location>
        <begin position="25"/>
        <end position="414"/>
    </location>
</feature>